<name>A0A0A9HV83_ARUDO</name>
<reference evidence="1" key="2">
    <citation type="journal article" date="2015" name="Data Brief">
        <title>Shoot transcriptome of the giant reed, Arundo donax.</title>
        <authorList>
            <person name="Barrero R.A."/>
            <person name="Guerrero F.D."/>
            <person name="Moolhuijzen P."/>
            <person name="Goolsby J.A."/>
            <person name="Tidwell J."/>
            <person name="Bellgard S.E."/>
            <person name="Bellgard M.I."/>
        </authorList>
    </citation>
    <scope>NUCLEOTIDE SEQUENCE</scope>
    <source>
        <tissue evidence="1">Shoot tissue taken approximately 20 cm above the soil surface</tissue>
    </source>
</reference>
<protein>
    <submittedName>
        <fullName evidence="1">Uncharacterized protein</fullName>
    </submittedName>
</protein>
<proteinExistence type="predicted"/>
<dbReference type="EMBL" id="GBRH01161068">
    <property type="protein sequence ID" value="JAE36828.1"/>
    <property type="molecule type" value="Transcribed_RNA"/>
</dbReference>
<evidence type="ECO:0000313" key="1">
    <source>
        <dbReference type="EMBL" id="JAE36828.1"/>
    </source>
</evidence>
<sequence>MFHNYKFSIKFANFIRGKKLKHLVN</sequence>
<accession>A0A0A9HV83</accession>
<dbReference type="AlphaFoldDB" id="A0A0A9HV83"/>
<organism evidence="1">
    <name type="scientific">Arundo donax</name>
    <name type="common">Giant reed</name>
    <name type="synonym">Donax arundinaceus</name>
    <dbReference type="NCBI Taxonomy" id="35708"/>
    <lineage>
        <taxon>Eukaryota</taxon>
        <taxon>Viridiplantae</taxon>
        <taxon>Streptophyta</taxon>
        <taxon>Embryophyta</taxon>
        <taxon>Tracheophyta</taxon>
        <taxon>Spermatophyta</taxon>
        <taxon>Magnoliopsida</taxon>
        <taxon>Liliopsida</taxon>
        <taxon>Poales</taxon>
        <taxon>Poaceae</taxon>
        <taxon>PACMAD clade</taxon>
        <taxon>Arundinoideae</taxon>
        <taxon>Arundineae</taxon>
        <taxon>Arundo</taxon>
    </lineage>
</organism>
<reference evidence="1" key="1">
    <citation type="submission" date="2014-09" db="EMBL/GenBank/DDBJ databases">
        <authorList>
            <person name="Magalhaes I.L.F."/>
            <person name="Oliveira U."/>
            <person name="Santos F.R."/>
            <person name="Vidigal T.H.D.A."/>
            <person name="Brescovit A.D."/>
            <person name="Santos A.J."/>
        </authorList>
    </citation>
    <scope>NUCLEOTIDE SEQUENCE</scope>
    <source>
        <tissue evidence="1">Shoot tissue taken approximately 20 cm above the soil surface</tissue>
    </source>
</reference>